<reference evidence="2" key="2">
    <citation type="submission" date="2018-06" db="EMBL/GenBank/DDBJ databases">
        <title>Genome sequence of Rhodanobacteraceae bacterium strain Dysh456.</title>
        <authorList>
            <person name="Fukui M."/>
        </authorList>
    </citation>
    <scope>NUCLEOTIDE SEQUENCE [LARGE SCALE GENOMIC DNA]</scope>
    <source>
        <strain evidence="2">Dysh456</strain>
    </source>
</reference>
<proteinExistence type="predicted"/>
<keyword evidence="2" id="KW-1185">Reference proteome</keyword>
<accession>A0A2Z6E1W0</accession>
<gene>
    <name evidence="1" type="ORF">ALSL_0055</name>
</gene>
<dbReference type="EMBL" id="AP018560">
    <property type="protein sequence ID" value="BBD78734.1"/>
    <property type="molecule type" value="Genomic_DNA"/>
</dbReference>
<evidence type="ECO:0000313" key="1">
    <source>
        <dbReference type="EMBL" id="BBD78734.1"/>
    </source>
</evidence>
<reference evidence="2" key="1">
    <citation type="submission" date="2018-04" db="EMBL/GenBank/DDBJ databases">
        <authorList>
            <person name="Watanabe M."/>
            <person name="Kojima H."/>
        </authorList>
    </citation>
    <scope>NUCLEOTIDE SEQUENCE [LARGE SCALE GENOMIC DNA]</scope>
    <source>
        <strain evidence="2">Dysh456</strain>
    </source>
</reference>
<dbReference type="AlphaFoldDB" id="A0A2Z6E1W0"/>
<evidence type="ECO:0000313" key="2">
    <source>
        <dbReference type="Proteomes" id="UP000270530"/>
    </source>
</evidence>
<dbReference type="KEGG" id="rbd:ALSL_0055"/>
<name>A0A2Z6E1W0_9GAMM</name>
<sequence>MVRLRAGAAPVHAGGDDGIGAADLFAGQCAAVEQRDQE</sequence>
<dbReference type="Proteomes" id="UP000270530">
    <property type="component" value="Chromosome"/>
</dbReference>
<organism evidence="1 2">
    <name type="scientific">Aerosticca soli</name>
    <dbReference type="NCBI Taxonomy" id="2010829"/>
    <lineage>
        <taxon>Bacteria</taxon>
        <taxon>Pseudomonadati</taxon>
        <taxon>Pseudomonadota</taxon>
        <taxon>Gammaproteobacteria</taxon>
        <taxon>Lysobacterales</taxon>
        <taxon>Rhodanobacteraceae</taxon>
        <taxon>Aerosticca</taxon>
    </lineage>
</organism>
<protein>
    <submittedName>
        <fullName evidence="1">Uncharacterized protein</fullName>
    </submittedName>
</protein>